<keyword evidence="2" id="KW-0812">Transmembrane</keyword>
<dbReference type="EMBL" id="JBHSJG010000036">
    <property type="protein sequence ID" value="MFC4988661.1"/>
    <property type="molecule type" value="Genomic_DNA"/>
</dbReference>
<feature type="transmembrane region" description="Helical" evidence="2">
    <location>
        <begin position="60"/>
        <end position="77"/>
    </location>
</feature>
<accession>A0ABD5QGC1</accession>
<dbReference type="Proteomes" id="UP001595925">
    <property type="component" value="Unassembled WGS sequence"/>
</dbReference>
<dbReference type="InterPro" id="IPR055941">
    <property type="entry name" value="DUF7519"/>
</dbReference>
<reference evidence="3 4" key="1">
    <citation type="journal article" date="2019" name="Int. J. Syst. Evol. Microbiol.">
        <title>The Global Catalogue of Microorganisms (GCM) 10K type strain sequencing project: providing services to taxonomists for standard genome sequencing and annotation.</title>
        <authorList>
            <consortium name="The Broad Institute Genomics Platform"/>
            <consortium name="The Broad Institute Genome Sequencing Center for Infectious Disease"/>
            <person name="Wu L."/>
            <person name="Ma J."/>
        </authorList>
    </citation>
    <scope>NUCLEOTIDE SEQUENCE [LARGE SCALE GENOMIC DNA]</scope>
    <source>
        <strain evidence="3 4">CGMCC 1.15824</strain>
    </source>
</reference>
<organism evidence="3 4">
    <name type="scientific">Saliphagus infecundisoli</name>
    <dbReference type="NCBI Taxonomy" id="1849069"/>
    <lineage>
        <taxon>Archaea</taxon>
        <taxon>Methanobacteriati</taxon>
        <taxon>Methanobacteriota</taxon>
        <taxon>Stenosarchaea group</taxon>
        <taxon>Halobacteria</taxon>
        <taxon>Halobacteriales</taxon>
        <taxon>Natrialbaceae</taxon>
        <taxon>Saliphagus</taxon>
    </lineage>
</organism>
<name>A0ABD5QGC1_9EURY</name>
<feature type="transmembrane region" description="Helical" evidence="2">
    <location>
        <begin position="171"/>
        <end position="190"/>
    </location>
</feature>
<feature type="region of interest" description="Disordered" evidence="1">
    <location>
        <begin position="1"/>
        <end position="32"/>
    </location>
</feature>
<dbReference type="RefSeq" id="WP_224827395.1">
    <property type="nucleotide sequence ID" value="NZ_JAIVEF010000001.1"/>
</dbReference>
<proteinExistence type="predicted"/>
<evidence type="ECO:0000313" key="3">
    <source>
        <dbReference type="EMBL" id="MFC4988661.1"/>
    </source>
</evidence>
<keyword evidence="2" id="KW-0472">Membrane</keyword>
<sequence>MSGEEAADTDDEDLEEIDAADPDAAGREATRRPTTIDGGVAAGSAVLAAAAAAYGSLPAFGLALVGASLLALGLLYGRRPAVDVAGLLLFVGVLAGGFVGDSVEATLVGTVACVVAWDLGQCAIDLGEQLGREADTTRLEAVHVASSVLIGVVTVSAGYALYLVAGGGQPAAALVLLLLAAALVTVGLGARRSRPSGRSRSAHRSHR</sequence>
<feature type="transmembrane region" description="Helical" evidence="2">
    <location>
        <begin position="144"/>
        <end position="165"/>
    </location>
</feature>
<evidence type="ECO:0000256" key="2">
    <source>
        <dbReference type="SAM" id="Phobius"/>
    </source>
</evidence>
<dbReference type="AlphaFoldDB" id="A0ABD5QGC1"/>
<gene>
    <name evidence="3" type="ORF">ACFPFO_12990</name>
</gene>
<comment type="caution">
    <text evidence="3">The sequence shown here is derived from an EMBL/GenBank/DDBJ whole genome shotgun (WGS) entry which is preliminary data.</text>
</comment>
<evidence type="ECO:0000256" key="1">
    <source>
        <dbReference type="SAM" id="MobiDB-lite"/>
    </source>
</evidence>
<keyword evidence="4" id="KW-1185">Reference proteome</keyword>
<protein>
    <submittedName>
        <fullName evidence="3">Uncharacterized protein</fullName>
    </submittedName>
</protein>
<evidence type="ECO:0000313" key="4">
    <source>
        <dbReference type="Proteomes" id="UP001595925"/>
    </source>
</evidence>
<keyword evidence="2" id="KW-1133">Transmembrane helix</keyword>
<feature type="compositionally biased region" description="Acidic residues" evidence="1">
    <location>
        <begin position="1"/>
        <end position="21"/>
    </location>
</feature>
<dbReference type="Pfam" id="PF24363">
    <property type="entry name" value="DUF7519"/>
    <property type="match status" value="1"/>
</dbReference>